<dbReference type="InterPro" id="IPR041588">
    <property type="entry name" value="Integrase_H2C2"/>
</dbReference>
<gene>
    <name evidence="9" type="ORF">EPI10_023854</name>
</gene>
<evidence type="ECO:0000259" key="7">
    <source>
        <dbReference type="Pfam" id="PF17917"/>
    </source>
</evidence>
<dbReference type="GO" id="GO:0016787">
    <property type="term" value="F:hydrolase activity"/>
    <property type="evidence" value="ECO:0007669"/>
    <property type="project" value="UniProtKB-KW"/>
</dbReference>
<name>A0A5B6VX30_9ROSI</name>
<dbReference type="GO" id="GO:0003964">
    <property type="term" value="F:RNA-directed DNA polymerase activity"/>
    <property type="evidence" value="ECO:0007669"/>
    <property type="project" value="UniProtKB-KW"/>
</dbReference>
<evidence type="ECO:0000256" key="3">
    <source>
        <dbReference type="ARBA" id="ARBA00022722"/>
    </source>
</evidence>
<evidence type="ECO:0000313" key="9">
    <source>
        <dbReference type="EMBL" id="KAA3473482.1"/>
    </source>
</evidence>
<dbReference type="SUPFAM" id="SSF56672">
    <property type="entry name" value="DNA/RNA polymerases"/>
    <property type="match status" value="1"/>
</dbReference>
<reference evidence="9" key="1">
    <citation type="submission" date="2019-08" db="EMBL/GenBank/DDBJ databases">
        <authorList>
            <person name="Liu F."/>
        </authorList>
    </citation>
    <scope>NUCLEOTIDE SEQUENCE [LARGE SCALE GENOMIC DNA]</scope>
    <source>
        <strain evidence="9">PA1801</strain>
        <tissue evidence="9">Leaf</tissue>
    </source>
</reference>
<dbReference type="OrthoDB" id="415724at2759"/>
<dbReference type="AlphaFoldDB" id="A0A5B6VX30"/>
<evidence type="ECO:0000256" key="1">
    <source>
        <dbReference type="ARBA" id="ARBA00022679"/>
    </source>
</evidence>
<keyword evidence="3" id="KW-0540">Nuclease</keyword>
<dbReference type="InterPro" id="IPR043502">
    <property type="entry name" value="DNA/RNA_pol_sf"/>
</dbReference>
<dbReference type="CDD" id="cd09274">
    <property type="entry name" value="RNase_HI_RT_Ty3"/>
    <property type="match status" value="1"/>
</dbReference>
<organism evidence="9 10">
    <name type="scientific">Gossypium australe</name>
    <dbReference type="NCBI Taxonomy" id="47621"/>
    <lineage>
        <taxon>Eukaryota</taxon>
        <taxon>Viridiplantae</taxon>
        <taxon>Streptophyta</taxon>
        <taxon>Embryophyta</taxon>
        <taxon>Tracheophyta</taxon>
        <taxon>Spermatophyta</taxon>
        <taxon>Magnoliopsida</taxon>
        <taxon>eudicotyledons</taxon>
        <taxon>Gunneridae</taxon>
        <taxon>Pentapetalae</taxon>
        <taxon>rosids</taxon>
        <taxon>malvids</taxon>
        <taxon>Malvales</taxon>
        <taxon>Malvaceae</taxon>
        <taxon>Malvoideae</taxon>
        <taxon>Gossypium</taxon>
    </lineage>
</organism>
<dbReference type="PANTHER" id="PTHR35046">
    <property type="entry name" value="ZINC KNUCKLE (CCHC-TYPE) FAMILY PROTEIN"/>
    <property type="match status" value="1"/>
</dbReference>
<dbReference type="InterPro" id="IPR041373">
    <property type="entry name" value="RT_RNaseH"/>
</dbReference>
<keyword evidence="4" id="KW-0255">Endonuclease</keyword>
<evidence type="ECO:0000256" key="2">
    <source>
        <dbReference type="ARBA" id="ARBA00022695"/>
    </source>
</evidence>
<evidence type="ECO:0000256" key="4">
    <source>
        <dbReference type="ARBA" id="ARBA00022759"/>
    </source>
</evidence>
<dbReference type="PANTHER" id="PTHR35046:SF9">
    <property type="entry name" value="RNA-DIRECTED DNA POLYMERASE"/>
    <property type="match status" value="1"/>
</dbReference>
<keyword evidence="5" id="KW-0378">Hydrolase</keyword>
<dbReference type="EMBL" id="SMMG02000005">
    <property type="protein sequence ID" value="KAA3473482.1"/>
    <property type="molecule type" value="Genomic_DNA"/>
</dbReference>
<feature type="domain" description="Reverse transcriptase RNase H-like" evidence="7">
    <location>
        <begin position="220"/>
        <end position="259"/>
    </location>
</feature>
<keyword evidence="1" id="KW-0808">Transferase</keyword>
<dbReference type="Gene3D" id="3.10.10.10">
    <property type="entry name" value="HIV Type 1 Reverse Transcriptase, subunit A, domain 1"/>
    <property type="match status" value="1"/>
</dbReference>
<sequence length="437" mass="50110">MSVFARVSDIRRAMFLRQPMYVLLNKEALLNTNELPENLPISVLSLLQEFEDVFPDDIPSGLPPIRGIKHQIDLVPRAALPNCPTYRSNPEEIKELQKQITELLDKGYIRESLSPCAVPMLLVPKKDGSWRMCVDCCAINKITVKYRHSIPRLDDMLDELSGYVVSAKGLEVDQEKVRAIQEWLRPTNISQVRKCLVKAPLLTLFNFTKTFEIECDASGHYLRSREFVIHSDHEALKYIKGQHKLNKRHAKWIEYLESFSYDIKYKKGKENVVVDALSRRYTLLTALDSKLLGSYHMKELYVGDEDFGNIYAACENGSFKKLYRQDGFLFKENKLCVPQGSIQELLVLEAHSGGLIGHFRITKTLSTLHEHFYLPRMKRDVEQICEHCLACKRAKSKVQPHGLYTPLPIPDTPWTDASMDFILGLPKTKTGKDSILL</sequence>
<dbReference type="Gene3D" id="1.10.340.70">
    <property type="match status" value="1"/>
</dbReference>
<dbReference type="Pfam" id="PF17921">
    <property type="entry name" value="Integrase_H2C2"/>
    <property type="match status" value="1"/>
</dbReference>
<comment type="caution">
    <text evidence="9">The sequence shown here is derived from an EMBL/GenBank/DDBJ whole genome shotgun (WGS) entry which is preliminary data.</text>
</comment>
<evidence type="ECO:0000259" key="8">
    <source>
        <dbReference type="Pfam" id="PF17921"/>
    </source>
</evidence>
<accession>A0A5B6VX30</accession>
<protein>
    <submittedName>
        <fullName evidence="9">Transposon Ty3-I Gag-Pol polyprotein</fullName>
    </submittedName>
</protein>
<evidence type="ECO:0000313" key="10">
    <source>
        <dbReference type="Proteomes" id="UP000325315"/>
    </source>
</evidence>
<dbReference type="Pfam" id="PF17917">
    <property type="entry name" value="RT_RNaseH"/>
    <property type="match status" value="1"/>
</dbReference>
<keyword evidence="6" id="KW-0695">RNA-directed DNA polymerase</keyword>
<dbReference type="Proteomes" id="UP000325315">
    <property type="component" value="Unassembled WGS sequence"/>
</dbReference>
<evidence type="ECO:0000256" key="6">
    <source>
        <dbReference type="ARBA" id="ARBA00022918"/>
    </source>
</evidence>
<dbReference type="GO" id="GO:0004519">
    <property type="term" value="F:endonuclease activity"/>
    <property type="evidence" value="ECO:0007669"/>
    <property type="project" value="UniProtKB-KW"/>
</dbReference>
<feature type="domain" description="Integrase zinc-binding" evidence="8">
    <location>
        <begin position="341"/>
        <end position="396"/>
    </location>
</feature>
<keyword evidence="10" id="KW-1185">Reference proteome</keyword>
<keyword evidence="2" id="KW-0548">Nucleotidyltransferase</keyword>
<evidence type="ECO:0000256" key="5">
    <source>
        <dbReference type="ARBA" id="ARBA00022801"/>
    </source>
</evidence>
<proteinExistence type="predicted"/>